<dbReference type="Proteomes" id="UP001218188">
    <property type="component" value="Unassembled WGS sequence"/>
</dbReference>
<dbReference type="AlphaFoldDB" id="A0AAD6SSJ8"/>
<protein>
    <submittedName>
        <fullName evidence="2">Uncharacterized protein</fullName>
    </submittedName>
</protein>
<gene>
    <name evidence="2" type="ORF">C8F04DRAFT_1109561</name>
</gene>
<comment type="caution">
    <text evidence="2">The sequence shown here is derived from an EMBL/GenBank/DDBJ whole genome shotgun (WGS) entry which is preliminary data.</text>
</comment>
<sequence length="347" mass="38573">MAISVTSIVTFATQINKLNIPGIQDEVRDRLEWTWGLRHGQLDEYLQTFVDPEGVLADDSVFVFPPSKLILDVWLRHERKKFGVRKPHIDKLYKGRTSFEYVVVPVDPASPVATRILVAQVPPHLVLTTTTGKIMKTWGFLPPKESDALSVALLSRANATTISAGWPPLRTSDLNTMYNLHSAWSWADYVPPSFLSETSDQTLVEEDEEEIDYSRPIMIGSGKRISRSEAGSSASCREPKRRLLPSELQQAFASADDDDDAVSSDSHISGVEDPEESARALGDEELEDGAWVQEMENWAAGTAGADEEALLNDAQITDDPRETPRVATSLDLERPDYLSKHKIRTVA</sequence>
<evidence type="ECO:0000313" key="2">
    <source>
        <dbReference type="EMBL" id="KAJ7031728.1"/>
    </source>
</evidence>
<keyword evidence="3" id="KW-1185">Reference proteome</keyword>
<dbReference type="EMBL" id="JARJCM010000079">
    <property type="protein sequence ID" value="KAJ7031728.1"/>
    <property type="molecule type" value="Genomic_DNA"/>
</dbReference>
<accession>A0AAD6SSJ8</accession>
<feature type="region of interest" description="Disordered" evidence="1">
    <location>
        <begin position="253"/>
        <end position="280"/>
    </location>
</feature>
<proteinExistence type="predicted"/>
<reference evidence="2" key="1">
    <citation type="submission" date="2023-03" db="EMBL/GenBank/DDBJ databases">
        <title>Massive genome expansion in bonnet fungi (Mycena s.s.) driven by repeated elements and novel gene families across ecological guilds.</title>
        <authorList>
            <consortium name="Lawrence Berkeley National Laboratory"/>
            <person name="Harder C.B."/>
            <person name="Miyauchi S."/>
            <person name="Viragh M."/>
            <person name="Kuo A."/>
            <person name="Thoen E."/>
            <person name="Andreopoulos B."/>
            <person name="Lu D."/>
            <person name="Skrede I."/>
            <person name="Drula E."/>
            <person name="Henrissat B."/>
            <person name="Morin E."/>
            <person name="Kohler A."/>
            <person name="Barry K."/>
            <person name="LaButti K."/>
            <person name="Morin E."/>
            <person name="Salamov A."/>
            <person name="Lipzen A."/>
            <person name="Mereny Z."/>
            <person name="Hegedus B."/>
            <person name="Baldrian P."/>
            <person name="Stursova M."/>
            <person name="Weitz H."/>
            <person name="Taylor A."/>
            <person name="Grigoriev I.V."/>
            <person name="Nagy L.G."/>
            <person name="Martin F."/>
            <person name="Kauserud H."/>
        </authorList>
    </citation>
    <scope>NUCLEOTIDE SEQUENCE</scope>
    <source>
        <strain evidence="2">CBHHK200</strain>
    </source>
</reference>
<organism evidence="2 3">
    <name type="scientific">Mycena alexandri</name>
    <dbReference type="NCBI Taxonomy" id="1745969"/>
    <lineage>
        <taxon>Eukaryota</taxon>
        <taxon>Fungi</taxon>
        <taxon>Dikarya</taxon>
        <taxon>Basidiomycota</taxon>
        <taxon>Agaricomycotina</taxon>
        <taxon>Agaricomycetes</taxon>
        <taxon>Agaricomycetidae</taxon>
        <taxon>Agaricales</taxon>
        <taxon>Marasmiineae</taxon>
        <taxon>Mycenaceae</taxon>
        <taxon>Mycena</taxon>
    </lineage>
</organism>
<evidence type="ECO:0000313" key="3">
    <source>
        <dbReference type="Proteomes" id="UP001218188"/>
    </source>
</evidence>
<name>A0AAD6SSJ8_9AGAR</name>
<evidence type="ECO:0000256" key="1">
    <source>
        <dbReference type="SAM" id="MobiDB-lite"/>
    </source>
</evidence>